<evidence type="ECO:0000256" key="1">
    <source>
        <dbReference type="ARBA" id="ARBA00012787"/>
    </source>
</evidence>
<dbReference type="GO" id="GO:0031119">
    <property type="term" value="P:tRNA pseudouridine synthesis"/>
    <property type="evidence" value="ECO:0007669"/>
    <property type="project" value="TreeGrafter"/>
</dbReference>
<keyword evidence="7" id="KW-1185">Reference proteome</keyword>
<name>A0AAW0LTF3_QUESU</name>
<comment type="caution">
    <text evidence="6">The sequence shown here is derived from an EMBL/GenBank/DDBJ whole genome shotgun (WGS) entry which is preliminary data.</text>
</comment>
<proteinExistence type="predicted"/>
<gene>
    <name evidence="6" type="primary">PUS10_1</name>
    <name evidence="6" type="ORF">CFP56_034814</name>
</gene>
<feature type="domain" description="Pus10-like C-terminal" evidence="5">
    <location>
        <begin position="319"/>
        <end position="449"/>
    </location>
</feature>
<evidence type="ECO:0000256" key="3">
    <source>
        <dbReference type="ARBA" id="ARBA00023235"/>
    </source>
</evidence>
<dbReference type="PANTHER" id="PTHR21568:SF0">
    <property type="entry name" value="TRNA PSEUDOURIDINE SYNTHASE PUS10"/>
    <property type="match status" value="1"/>
</dbReference>
<dbReference type="InterPro" id="IPR048742">
    <property type="entry name" value="Pus10_N_euk"/>
</dbReference>
<evidence type="ECO:0000313" key="7">
    <source>
        <dbReference type="Proteomes" id="UP000237347"/>
    </source>
</evidence>
<dbReference type="EMBL" id="PKMF04000062">
    <property type="protein sequence ID" value="KAK7853723.1"/>
    <property type="molecule type" value="Genomic_DNA"/>
</dbReference>
<dbReference type="Proteomes" id="UP000237347">
    <property type="component" value="Unassembled WGS sequence"/>
</dbReference>
<dbReference type="InterPro" id="IPR039894">
    <property type="entry name" value="Pus10-like"/>
</dbReference>
<evidence type="ECO:0000259" key="4">
    <source>
        <dbReference type="Pfam" id="PF21237"/>
    </source>
</evidence>
<evidence type="ECO:0000256" key="2">
    <source>
        <dbReference type="ARBA" id="ARBA00022694"/>
    </source>
</evidence>
<dbReference type="GO" id="GO:0160148">
    <property type="term" value="F:tRNA pseudouridine(55) synthase activity"/>
    <property type="evidence" value="ECO:0007669"/>
    <property type="project" value="UniProtKB-EC"/>
</dbReference>
<reference evidence="6 7" key="1">
    <citation type="journal article" date="2018" name="Sci. Data">
        <title>The draft genome sequence of cork oak.</title>
        <authorList>
            <person name="Ramos A.M."/>
            <person name="Usie A."/>
            <person name="Barbosa P."/>
            <person name="Barros P.M."/>
            <person name="Capote T."/>
            <person name="Chaves I."/>
            <person name="Simoes F."/>
            <person name="Abreu I."/>
            <person name="Carrasquinho I."/>
            <person name="Faro C."/>
            <person name="Guimaraes J.B."/>
            <person name="Mendonca D."/>
            <person name="Nobrega F."/>
            <person name="Rodrigues L."/>
            <person name="Saibo N.J.M."/>
            <person name="Varela M.C."/>
            <person name="Egas C."/>
            <person name="Matos J."/>
            <person name="Miguel C.M."/>
            <person name="Oliveira M.M."/>
            <person name="Ricardo C.P."/>
            <person name="Goncalves S."/>
        </authorList>
    </citation>
    <scope>NUCLEOTIDE SEQUENCE [LARGE SCALE GENOMIC DNA]</scope>
    <source>
        <strain evidence="7">cv. HL8</strain>
    </source>
</reference>
<dbReference type="FunFam" id="3.30.70.2510:FF:000001">
    <property type="entry name" value="tRNA pseudouridine synthase Pus10"/>
    <property type="match status" value="1"/>
</dbReference>
<dbReference type="PANTHER" id="PTHR21568">
    <property type="entry name" value="TRNA PSEUDOURIDINE SYNTHASE PUS10"/>
    <property type="match status" value="1"/>
</dbReference>
<dbReference type="Pfam" id="PF21238">
    <property type="entry name" value="Pus10_C"/>
    <property type="match status" value="1"/>
</dbReference>
<evidence type="ECO:0000313" key="6">
    <source>
        <dbReference type="EMBL" id="KAK7853723.1"/>
    </source>
</evidence>
<feature type="domain" description="Pus10 N-terminal eukaryotes" evidence="4">
    <location>
        <begin position="115"/>
        <end position="237"/>
    </location>
</feature>
<dbReference type="EC" id="5.4.99.25" evidence="1"/>
<dbReference type="Pfam" id="PF21237">
    <property type="entry name" value="Pus10_N_euk"/>
    <property type="match status" value="1"/>
</dbReference>
<protein>
    <recommendedName>
        <fullName evidence="1">tRNA pseudouridine(55) synthase</fullName>
        <ecNumber evidence="1">5.4.99.25</ecNumber>
    </recommendedName>
</protein>
<dbReference type="InterPro" id="IPR048741">
    <property type="entry name" value="Pus10-like_C"/>
</dbReference>
<evidence type="ECO:0000259" key="5">
    <source>
        <dbReference type="Pfam" id="PF21238"/>
    </source>
</evidence>
<accession>A0AAW0LTF3</accession>
<keyword evidence="2" id="KW-0819">tRNA processing</keyword>
<dbReference type="Gene3D" id="3.30.70.2510">
    <property type="match status" value="1"/>
</dbReference>
<organism evidence="6 7">
    <name type="scientific">Quercus suber</name>
    <name type="common">Cork oak</name>
    <dbReference type="NCBI Taxonomy" id="58331"/>
    <lineage>
        <taxon>Eukaryota</taxon>
        <taxon>Viridiplantae</taxon>
        <taxon>Streptophyta</taxon>
        <taxon>Embryophyta</taxon>
        <taxon>Tracheophyta</taxon>
        <taxon>Spermatophyta</taxon>
        <taxon>Magnoliopsida</taxon>
        <taxon>eudicotyledons</taxon>
        <taxon>Gunneridae</taxon>
        <taxon>Pentapetalae</taxon>
        <taxon>rosids</taxon>
        <taxon>fabids</taxon>
        <taxon>Fagales</taxon>
        <taxon>Fagaceae</taxon>
        <taxon>Quercus</taxon>
    </lineage>
</organism>
<keyword evidence="3" id="KW-0413">Isomerase</keyword>
<dbReference type="AlphaFoldDB" id="A0AAW0LTF3"/>
<sequence length="480" mass="53644">MANANANTNNTDAAHVSIDSEAAHVISAVEECNDDDDDVGALHDVVQGLPSHAVKDLLSVGVCTRCILRLFGIRGNIYSISAISPSILNSVIGEQRHDEDISSDSKESEFEEVLCTLCLGILQFTYCDNKEIPVKKESANDMAIAISELVKQEGYQIDSFSLEVSVPPIILENEHSVRLYMKRKYGTEPWFQGGPFSQSISAKDALKFSLAKPLETLLDCKSGISNFRIRLTFSHKASKVVQSVAVSKQGCKRMKTGIVDSLDDSVAGDIECSDLADATVERSFDGLQDNESSECFKFPLEKVNDACHLVLLCQRTPIYFGGRYLKYSRNVSQTRWIIDDERMGEASVEVLSTFLIMEIIGSNIQPLCQGDNYKFHAAGREDIDVRMLGSGRPFLVEVQNARRIPSEAFVREIETNINNLENKLVGVKNLKVVGIEGWTMMREGEAEKQVYGTPIRVLHRRSPLQREKIIHWLEPYHYVR</sequence>